<feature type="compositionally biased region" description="Polar residues" evidence="1">
    <location>
        <begin position="274"/>
        <end position="289"/>
    </location>
</feature>
<evidence type="ECO:0000256" key="1">
    <source>
        <dbReference type="SAM" id="MobiDB-lite"/>
    </source>
</evidence>
<organism evidence="3 4">
    <name type="scientific">Anthostomella pinea</name>
    <dbReference type="NCBI Taxonomy" id="933095"/>
    <lineage>
        <taxon>Eukaryota</taxon>
        <taxon>Fungi</taxon>
        <taxon>Dikarya</taxon>
        <taxon>Ascomycota</taxon>
        <taxon>Pezizomycotina</taxon>
        <taxon>Sordariomycetes</taxon>
        <taxon>Xylariomycetidae</taxon>
        <taxon>Xylariales</taxon>
        <taxon>Xylariaceae</taxon>
        <taxon>Anthostomella</taxon>
    </lineage>
</organism>
<feature type="compositionally biased region" description="Polar residues" evidence="1">
    <location>
        <begin position="209"/>
        <end position="224"/>
    </location>
</feature>
<feature type="region of interest" description="Disordered" evidence="1">
    <location>
        <begin position="271"/>
        <end position="304"/>
    </location>
</feature>
<keyword evidence="2" id="KW-0812">Transmembrane</keyword>
<accession>A0AAI8VUT3</accession>
<feature type="region of interest" description="Disordered" evidence="1">
    <location>
        <begin position="482"/>
        <end position="570"/>
    </location>
</feature>
<gene>
    <name evidence="3" type="ORF">KHLLAP_LOCUS11935</name>
</gene>
<keyword evidence="2" id="KW-0472">Membrane</keyword>
<keyword evidence="4" id="KW-1185">Reference proteome</keyword>
<dbReference type="AlphaFoldDB" id="A0AAI8VUT3"/>
<sequence length="713" mass="77544">MRFRTPLLETGELGQLGDRTVDTAGGAESLDSFTTRIVARENDISEKPATGSSNTLPIVLGIVIPLALAMCVLFYLHRRTTKKQKQEDETDKYKSMDFGLDVNHMPDAGNKRRSAFFGKEKDAGHNKGQLSMDMNLSSPYLLPPTLQQSRESLNSLTKTLHQHEDPYRPIASYAGSDVGSLRSFQPGGQRDSSLYNKKRFSGDRDSKARSFTTETSPLRSGANTPSPLSPLPPAAQPPQRQPVDDVPAPVLPAKNEFRFVDEELPVIQEPAAVASQTPRRAASQESPLLNESHGPIHGRDSMSSANVAVGGLGITDSRFSHGSSGTRTTGTNSVPPRKDSMPVIDPIAIHDYQAIAHQLRIDVPSPSYDEHDELHMGIPREDEYPHSAGLAVPAQNGKRLSVGLRPLPPDDFLESEDPEFRANRIRSFYKEYFDDSKVDHSNAPPMPQRAQYHEDYDANYLGEAAYFDPESNAFVMPYAQPVTRRAMTPPPKNRRPMPGSRPRGPQGPPGSRGDMSMAPPQRPRAGSTMSAGGYGPRSPRPGSSASSPRFGGKPKKALPPPSALSTLPTPSKLRDDSFALLGAIDFAPPPTFADQAAGRSQSPVGERRPYAVNTPVHSPLVSAFDETAALPSPHHLRKSGTFTGLDFAPPRRFKDADSMSETGSIRSNRSGISTVNLNAIRNGAGRVSRLPGDTIFTQAAMSKELKPEWGMRN</sequence>
<dbReference type="EMBL" id="CAUWAG010000018">
    <property type="protein sequence ID" value="CAJ2511467.1"/>
    <property type="molecule type" value="Genomic_DNA"/>
</dbReference>
<dbReference type="PANTHER" id="PTHR42088">
    <property type="entry name" value="YALI0F10131P"/>
    <property type="match status" value="1"/>
</dbReference>
<feature type="compositionally biased region" description="Low complexity" evidence="1">
    <location>
        <begin position="536"/>
        <end position="551"/>
    </location>
</feature>
<comment type="caution">
    <text evidence="3">The sequence shown here is derived from an EMBL/GenBank/DDBJ whole genome shotgun (WGS) entry which is preliminary data.</text>
</comment>
<dbReference type="PANTHER" id="PTHR42088:SF1">
    <property type="entry name" value="YALI0F10131P"/>
    <property type="match status" value="1"/>
</dbReference>
<feature type="compositionally biased region" description="Low complexity" evidence="1">
    <location>
        <begin position="496"/>
        <end position="513"/>
    </location>
</feature>
<feature type="compositionally biased region" description="Low complexity" evidence="1">
    <location>
        <begin position="320"/>
        <end position="333"/>
    </location>
</feature>
<feature type="compositionally biased region" description="Pro residues" evidence="1">
    <location>
        <begin position="227"/>
        <end position="240"/>
    </location>
</feature>
<feature type="transmembrane region" description="Helical" evidence="2">
    <location>
        <begin position="56"/>
        <end position="76"/>
    </location>
</feature>
<keyword evidence="2" id="KW-1133">Transmembrane helix</keyword>
<evidence type="ECO:0000313" key="4">
    <source>
        <dbReference type="Proteomes" id="UP001295740"/>
    </source>
</evidence>
<feature type="region of interest" description="Disordered" evidence="1">
    <location>
        <begin position="316"/>
        <end position="339"/>
    </location>
</feature>
<dbReference type="Proteomes" id="UP001295740">
    <property type="component" value="Unassembled WGS sequence"/>
</dbReference>
<feature type="region of interest" description="Disordered" evidence="1">
    <location>
        <begin position="161"/>
        <end position="249"/>
    </location>
</feature>
<name>A0AAI8VUT3_9PEZI</name>
<protein>
    <submittedName>
        <fullName evidence="3">Uu.00g070920.m01.CDS01</fullName>
    </submittedName>
</protein>
<reference evidence="3" key="1">
    <citation type="submission" date="2023-10" db="EMBL/GenBank/DDBJ databases">
        <authorList>
            <person name="Hackl T."/>
        </authorList>
    </citation>
    <scope>NUCLEOTIDE SEQUENCE</scope>
</reference>
<evidence type="ECO:0000256" key="2">
    <source>
        <dbReference type="SAM" id="Phobius"/>
    </source>
</evidence>
<evidence type="ECO:0000313" key="3">
    <source>
        <dbReference type="EMBL" id="CAJ2511467.1"/>
    </source>
</evidence>
<proteinExistence type="predicted"/>